<protein>
    <submittedName>
        <fullName evidence="2">HMP/thiamine permease protein ykoE</fullName>
    </submittedName>
</protein>
<feature type="transmembrane region" description="Helical" evidence="1">
    <location>
        <begin position="86"/>
        <end position="103"/>
    </location>
</feature>
<gene>
    <name evidence="2" type="primary">txxe 3120</name>
    <name evidence="2" type="ORF">TXXE_15260</name>
</gene>
<name>A0ABM8V712_THEXY</name>
<dbReference type="EMBL" id="CAJRAY010000080">
    <property type="protein sequence ID" value="CAG5091217.1"/>
    <property type="molecule type" value="Genomic_DNA"/>
</dbReference>
<organism evidence="2 3">
    <name type="scientific">Thermobacillus xylanilyticus</name>
    <dbReference type="NCBI Taxonomy" id="76633"/>
    <lineage>
        <taxon>Bacteria</taxon>
        <taxon>Bacillati</taxon>
        <taxon>Bacillota</taxon>
        <taxon>Bacilli</taxon>
        <taxon>Bacillales</taxon>
        <taxon>Paenibacillaceae</taxon>
        <taxon>Thermobacillus</taxon>
    </lineage>
</organism>
<dbReference type="Pfam" id="PF09819">
    <property type="entry name" value="ABC_cobalt"/>
    <property type="match status" value="1"/>
</dbReference>
<keyword evidence="3" id="KW-1185">Reference proteome</keyword>
<keyword evidence="1" id="KW-0812">Transmembrane</keyword>
<proteinExistence type="predicted"/>
<feature type="transmembrane region" description="Helical" evidence="1">
    <location>
        <begin position="64"/>
        <end position="80"/>
    </location>
</feature>
<sequence length="188" mass="20998">MKQWKFTDVLVTIMVGIVFGVIMKFWDDFYTLIKPILPTMRQLLYGMWFMVGPFAFLLIRKPGAALLASLAGAGLSAFIGHGVQVLMYGFVQGLMAELLFAAFRYKRYNIVVAGLAGVMSCLGSFLLDLYYGYADLEAWALVVKYGLRTISAFVFTGVFAYSIIKALEATKVTTLIRPVSPDEYKHLD</sequence>
<evidence type="ECO:0000313" key="3">
    <source>
        <dbReference type="Proteomes" id="UP000681526"/>
    </source>
</evidence>
<evidence type="ECO:0000313" key="2">
    <source>
        <dbReference type="EMBL" id="CAG5091217.1"/>
    </source>
</evidence>
<keyword evidence="1" id="KW-1133">Transmembrane helix</keyword>
<evidence type="ECO:0000256" key="1">
    <source>
        <dbReference type="SAM" id="Phobius"/>
    </source>
</evidence>
<reference evidence="2 3" key="1">
    <citation type="submission" date="2021-04" db="EMBL/GenBank/DDBJ databases">
        <authorList>
            <person name="Rakotoarivonina H."/>
        </authorList>
    </citation>
    <scope>NUCLEOTIDE SEQUENCE [LARGE SCALE GENOMIC DNA]</scope>
    <source>
        <strain evidence="2 3">XE</strain>
    </source>
</reference>
<keyword evidence="1" id="KW-0472">Membrane</keyword>
<feature type="transmembrane region" description="Helical" evidence="1">
    <location>
        <begin position="42"/>
        <end position="59"/>
    </location>
</feature>
<comment type="caution">
    <text evidence="2">The sequence shown here is derived from an EMBL/GenBank/DDBJ whole genome shotgun (WGS) entry which is preliminary data.</text>
</comment>
<dbReference type="InterPro" id="IPR017195">
    <property type="entry name" value="ABC_thiamin-permease_prd"/>
</dbReference>
<dbReference type="RefSeq" id="WP_213485476.1">
    <property type="nucleotide sequence ID" value="NZ_CAJRAY010000080.1"/>
</dbReference>
<feature type="transmembrane region" description="Helical" evidence="1">
    <location>
        <begin position="7"/>
        <end position="26"/>
    </location>
</feature>
<dbReference type="PIRSF" id="PIRSF037394">
    <property type="entry name" value="ABC_thiamine-permease_YkoE_prd"/>
    <property type="match status" value="1"/>
</dbReference>
<feature type="transmembrane region" description="Helical" evidence="1">
    <location>
        <begin position="110"/>
        <end position="133"/>
    </location>
</feature>
<accession>A0ABM8V712</accession>
<feature type="transmembrane region" description="Helical" evidence="1">
    <location>
        <begin position="145"/>
        <end position="164"/>
    </location>
</feature>
<dbReference type="Proteomes" id="UP000681526">
    <property type="component" value="Unassembled WGS sequence"/>
</dbReference>